<reference evidence="3" key="1">
    <citation type="journal article" date="2020" name="Stud. Mycol.">
        <title>101 Dothideomycetes genomes: A test case for predicting lifestyles and emergence of pathogens.</title>
        <authorList>
            <person name="Haridas S."/>
            <person name="Albert R."/>
            <person name="Binder M."/>
            <person name="Bloem J."/>
            <person name="LaButti K."/>
            <person name="Salamov A."/>
            <person name="Andreopoulos B."/>
            <person name="Baker S."/>
            <person name="Barry K."/>
            <person name="Bills G."/>
            <person name="Bluhm B."/>
            <person name="Cannon C."/>
            <person name="Castanera R."/>
            <person name="Culley D."/>
            <person name="Daum C."/>
            <person name="Ezra D."/>
            <person name="Gonzalez J."/>
            <person name="Henrissat B."/>
            <person name="Kuo A."/>
            <person name="Liang C."/>
            <person name="Lipzen A."/>
            <person name="Lutzoni F."/>
            <person name="Magnuson J."/>
            <person name="Mondo S."/>
            <person name="Nolan M."/>
            <person name="Ohm R."/>
            <person name="Pangilinan J."/>
            <person name="Park H.-J."/>
            <person name="Ramirez L."/>
            <person name="Alfaro M."/>
            <person name="Sun H."/>
            <person name="Tritt A."/>
            <person name="Yoshinaga Y."/>
            <person name="Zwiers L.-H."/>
            <person name="Turgeon B."/>
            <person name="Goodwin S."/>
            <person name="Spatafora J."/>
            <person name="Crous P."/>
            <person name="Grigoriev I."/>
        </authorList>
    </citation>
    <scope>NUCLEOTIDE SEQUENCE [LARGE SCALE GENOMIC DNA]</scope>
    <source>
        <strain evidence="3">CBS 304.66</strain>
    </source>
</reference>
<feature type="region of interest" description="Disordered" evidence="1">
    <location>
        <begin position="328"/>
        <end position="378"/>
    </location>
</feature>
<feature type="compositionally biased region" description="Polar residues" evidence="1">
    <location>
        <begin position="362"/>
        <end position="378"/>
    </location>
</feature>
<evidence type="ECO:0000313" key="2">
    <source>
        <dbReference type="EMBL" id="KAF2263432.1"/>
    </source>
</evidence>
<comment type="caution">
    <text evidence="2">The sequence shown here is derived from an EMBL/GenBank/DDBJ whole genome shotgun (WGS) entry which is preliminary data.</text>
</comment>
<dbReference type="EMBL" id="ML986626">
    <property type="protein sequence ID" value="KAF2263432.1"/>
    <property type="molecule type" value="Genomic_DNA"/>
</dbReference>
<feature type="region of interest" description="Disordered" evidence="1">
    <location>
        <begin position="49"/>
        <end position="75"/>
    </location>
</feature>
<protein>
    <submittedName>
        <fullName evidence="2">Uncharacterized protein</fullName>
    </submittedName>
</protein>
<accession>A0A9P4K8Y0</accession>
<evidence type="ECO:0000313" key="3">
    <source>
        <dbReference type="Proteomes" id="UP000800093"/>
    </source>
</evidence>
<dbReference type="Proteomes" id="UP000800093">
    <property type="component" value="Unassembled WGS sequence"/>
</dbReference>
<organism evidence="2 3">
    <name type="scientific">Lojkania enalia</name>
    <dbReference type="NCBI Taxonomy" id="147567"/>
    <lineage>
        <taxon>Eukaryota</taxon>
        <taxon>Fungi</taxon>
        <taxon>Dikarya</taxon>
        <taxon>Ascomycota</taxon>
        <taxon>Pezizomycotina</taxon>
        <taxon>Dothideomycetes</taxon>
        <taxon>Pleosporomycetidae</taxon>
        <taxon>Pleosporales</taxon>
        <taxon>Pleosporales incertae sedis</taxon>
        <taxon>Lojkania</taxon>
    </lineage>
</organism>
<gene>
    <name evidence="2" type="ORF">CC78DRAFT_603868</name>
</gene>
<proteinExistence type="predicted"/>
<feature type="region of interest" description="Disordered" evidence="1">
    <location>
        <begin position="201"/>
        <end position="223"/>
    </location>
</feature>
<name>A0A9P4K8Y0_9PLEO</name>
<evidence type="ECO:0000256" key="1">
    <source>
        <dbReference type="SAM" id="MobiDB-lite"/>
    </source>
</evidence>
<feature type="compositionally biased region" description="Polar residues" evidence="1">
    <location>
        <begin position="334"/>
        <end position="348"/>
    </location>
</feature>
<sequence>MAHVRRASLAGPPPRMWELARPDAGTRTSIIISFRSLVPLRAEVCSTPAGAQTQPVPVPVPERRAGRQPAWPSEKVWPSQRSTVDIVAQAVGNGMGGPRTSTPNCPRRASDAQCAVGSWVDEEIAIYYGRAPRRRRMCVLVRVREGEGPGAGQRSSVQQPVRTPQCRSARCGGGGWETAGGTAVTTTALNKHDTDVRITSAIPGNAPVVPNTPSSVTPPQPGAPKGAVSCPAAASTSCTARPHSLSLSCLARAARSPCFLGWTPAQRRPWLHVCDADARDGHVAAFRDATLLPCHACHVHPPSWPQAGRAAAGAGCRPGRLGGVTGHGRWGHTAHSTQHTAQDLTGQDRTGHRTAGDHWPQATGTTHLGSTRTLGHAD</sequence>
<dbReference type="AlphaFoldDB" id="A0A9P4K8Y0"/>
<keyword evidence="3" id="KW-1185">Reference proteome</keyword>